<dbReference type="PANTHER" id="PTHR36932">
    <property type="entry name" value="CAPSULAR POLYSACCHARIDE BIOSYNTHESIS PROTEIN"/>
    <property type="match status" value="1"/>
</dbReference>
<dbReference type="RefSeq" id="WP_171087207.1">
    <property type="nucleotide sequence ID" value="NZ_JABAIV010000007.1"/>
</dbReference>
<dbReference type="Proteomes" id="UP000533905">
    <property type="component" value="Unassembled WGS sequence"/>
</dbReference>
<gene>
    <name evidence="1" type="ORF">HGB41_18575</name>
</gene>
<comment type="caution">
    <text evidence="1">The sequence shown here is derived from an EMBL/GenBank/DDBJ whole genome shotgun (WGS) entry which is preliminary data.</text>
</comment>
<proteinExistence type="predicted"/>
<keyword evidence="2" id="KW-1185">Reference proteome</keyword>
<dbReference type="SUPFAM" id="SSF56801">
    <property type="entry name" value="Acetyl-CoA synthetase-like"/>
    <property type="match status" value="1"/>
</dbReference>
<evidence type="ECO:0000313" key="2">
    <source>
        <dbReference type="Proteomes" id="UP000533905"/>
    </source>
</evidence>
<dbReference type="InterPro" id="IPR053158">
    <property type="entry name" value="CapK_Type1_Caps_Biosynth"/>
</dbReference>
<protein>
    <recommendedName>
        <fullName evidence="3">Capsule biosynthesis protein CapK</fullName>
    </recommendedName>
</protein>
<organism evidence="1 2">
    <name type="scientific">Telluria aromaticivorans</name>
    <dbReference type="NCBI Taxonomy" id="2725995"/>
    <lineage>
        <taxon>Bacteria</taxon>
        <taxon>Pseudomonadati</taxon>
        <taxon>Pseudomonadota</taxon>
        <taxon>Betaproteobacteria</taxon>
        <taxon>Burkholderiales</taxon>
        <taxon>Oxalobacteraceae</taxon>
        <taxon>Telluria group</taxon>
        <taxon>Telluria</taxon>
    </lineage>
</organism>
<sequence length="435" mass="49375">MALHDVLSKHYYAWRRYIPSRVLYHPDFFRVRELLAQDSTVVAAQAGLRLRQVLVHALEHVPHYRRTVRLSAHEAANEPLQEVLAAFPYLAKEEVMAQQREFLDERLDPSKLMYATSGGSSGQGIGMWRTKRLADIEKAFFTHEWGKLGFSFDKSRILRIGADARRLAHEEPCRVVGNRLMLSPYHVHEQHKAAILDAIARFRPEYVHGYPSSVTALADLLQPGELDVQVKAVLLASEPATPAQLGSIRRLFHASVSLNYGLSERTNLAFLDVNEQGRSDYMFQQLYGWNENRMDGERAEIVGTSLWNDVMPLIRYRTGDYGRIDADGRCPVIDGRGHEFLVDRAGKRIPGLAIVIDEVTWDFVRLYQVRQARAGEITLAVVPRHGSLNPEQRAFVLDAQLRRWGGFFDISLQEENDIPLAANGKRKLVVSSLSV</sequence>
<dbReference type="Gene3D" id="3.40.50.12780">
    <property type="entry name" value="N-terminal domain of ligase-like"/>
    <property type="match status" value="1"/>
</dbReference>
<accession>A0A7Y2K2J2</accession>
<dbReference type="AlphaFoldDB" id="A0A7Y2K2J2"/>
<dbReference type="PANTHER" id="PTHR36932:SF1">
    <property type="entry name" value="CAPSULAR POLYSACCHARIDE BIOSYNTHESIS PROTEIN"/>
    <property type="match status" value="1"/>
</dbReference>
<reference evidence="1 2" key="1">
    <citation type="submission" date="2020-04" db="EMBL/GenBank/DDBJ databases">
        <title>Massilia sp. nov., a cold adapted bacteria isolated from Arctic soil.</title>
        <authorList>
            <person name="Son J."/>
            <person name="Ka J.-O."/>
        </authorList>
    </citation>
    <scope>NUCLEOTIDE SEQUENCE [LARGE SCALE GENOMIC DNA]</scope>
    <source>
        <strain evidence="1 2">ML15P13</strain>
    </source>
</reference>
<name>A0A7Y2K2J2_9BURK</name>
<dbReference type="EMBL" id="JABAIV010000007">
    <property type="protein sequence ID" value="NNG24993.1"/>
    <property type="molecule type" value="Genomic_DNA"/>
</dbReference>
<evidence type="ECO:0000313" key="1">
    <source>
        <dbReference type="EMBL" id="NNG24993.1"/>
    </source>
</evidence>
<evidence type="ECO:0008006" key="3">
    <source>
        <dbReference type="Google" id="ProtNLM"/>
    </source>
</evidence>
<dbReference type="InterPro" id="IPR042099">
    <property type="entry name" value="ANL_N_sf"/>
</dbReference>